<evidence type="ECO:0000256" key="1">
    <source>
        <dbReference type="ARBA" id="ARBA00005928"/>
    </source>
</evidence>
<dbReference type="Pfam" id="PF03015">
    <property type="entry name" value="Sterile"/>
    <property type="match status" value="1"/>
</dbReference>
<dbReference type="InterPro" id="IPR036291">
    <property type="entry name" value="NAD(P)-bd_dom_sf"/>
</dbReference>
<evidence type="ECO:0000313" key="7">
    <source>
        <dbReference type="EMBL" id="KAG9457256.1"/>
    </source>
</evidence>
<feature type="domain" description="Thioester reductase (TE)" evidence="6">
    <location>
        <begin position="17"/>
        <end position="318"/>
    </location>
</feature>
<dbReference type="GO" id="GO:0010345">
    <property type="term" value="P:suberin biosynthetic process"/>
    <property type="evidence" value="ECO:0007669"/>
    <property type="project" value="TreeGrafter"/>
</dbReference>
<keyword evidence="4" id="KW-0560">Oxidoreductase</keyword>
<accession>A0AAV7FB14</accession>
<dbReference type="InterPro" id="IPR013120">
    <property type="entry name" value="FAR_NAD-bd"/>
</dbReference>
<dbReference type="EC" id="1.2.1.84" evidence="4"/>
<dbReference type="CDD" id="cd05236">
    <property type="entry name" value="FAR-N_SDR_e"/>
    <property type="match status" value="1"/>
</dbReference>
<dbReference type="InterPro" id="IPR033640">
    <property type="entry name" value="FAR_C"/>
</dbReference>
<reference evidence="7 8" key="1">
    <citation type="submission" date="2021-07" db="EMBL/GenBank/DDBJ databases">
        <title>The Aristolochia fimbriata genome: insights into angiosperm evolution, floral development and chemical biosynthesis.</title>
        <authorList>
            <person name="Jiao Y."/>
        </authorList>
    </citation>
    <scope>NUCLEOTIDE SEQUENCE [LARGE SCALE GENOMIC DNA]</scope>
    <source>
        <strain evidence="7">IBCAS-2021</strain>
        <tissue evidence="7">Leaf</tissue>
    </source>
</reference>
<comment type="caution">
    <text evidence="7">The sequence shown here is derived from an EMBL/GenBank/DDBJ whole genome shotgun (WGS) entry which is preliminary data.</text>
</comment>
<dbReference type="InterPro" id="IPR026055">
    <property type="entry name" value="FAR"/>
</dbReference>
<comment type="similarity">
    <text evidence="1 4">Belongs to the fatty acyl-CoA reductase family.</text>
</comment>
<evidence type="ECO:0000259" key="5">
    <source>
        <dbReference type="Pfam" id="PF03015"/>
    </source>
</evidence>
<comment type="function">
    <text evidence="4">Catalyzes the reduction of fatty acyl-CoA to fatty alcohols.</text>
</comment>
<keyword evidence="3 4" id="KW-0443">Lipid metabolism</keyword>
<dbReference type="EMBL" id="JAINDJ010000002">
    <property type="protein sequence ID" value="KAG9457256.1"/>
    <property type="molecule type" value="Genomic_DNA"/>
</dbReference>
<organism evidence="7 8">
    <name type="scientific">Aristolochia fimbriata</name>
    <name type="common">White veined hardy Dutchman's pipe vine</name>
    <dbReference type="NCBI Taxonomy" id="158543"/>
    <lineage>
        <taxon>Eukaryota</taxon>
        <taxon>Viridiplantae</taxon>
        <taxon>Streptophyta</taxon>
        <taxon>Embryophyta</taxon>
        <taxon>Tracheophyta</taxon>
        <taxon>Spermatophyta</taxon>
        <taxon>Magnoliopsida</taxon>
        <taxon>Magnoliidae</taxon>
        <taxon>Piperales</taxon>
        <taxon>Aristolochiaceae</taxon>
        <taxon>Aristolochia</taxon>
    </lineage>
</organism>
<dbReference type="CDD" id="cd09071">
    <property type="entry name" value="FAR_C"/>
    <property type="match status" value="1"/>
</dbReference>
<dbReference type="GO" id="GO:0102965">
    <property type="term" value="F:alcohol-forming long-chain fatty acyl-CoA reductase activity"/>
    <property type="evidence" value="ECO:0007669"/>
    <property type="project" value="UniProtKB-EC"/>
</dbReference>
<evidence type="ECO:0000256" key="2">
    <source>
        <dbReference type="ARBA" id="ARBA00022516"/>
    </source>
</evidence>
<evidence type="ECO:0000259" key="6">
    <source>
        <dbReference type="Pfam" id="PF07993"/>
    </source>
</evidence>
<keyword evidence="4" id="KW-0521">NADP</keyword>
<dbReference type="Gene3D" id="3.40.50.720">
    <property type="entry name" value="NAD(P)-binding Rossmann-like Domain"/>
    <property type="match status" value="1"/>
</dbReference>
<evidence type="ECO:0000256" key="4">
    <source>
        <dbReference type="RuleBase" id="RU363097"/>
    </source>
</evidence>
<keyword evidence="2 4" id="KW-0444">Lipid biosynthesis</keyword>
<proteinExistence type="inferred from homology"/>
<dbReference type="Proteomes" id="UP000825729">
    <property type="component" value="Unassembled WGS sequence"/>
</dbReference>
<dbReference type="GO" id="GO:0080019">
    <property type="term" value="F:alcohol-forming very long-chain fatty acyl-CoA reductase activity"/>
    <property type="evidence" value="ECO:0007669"/>
    <property type="project" value="InterPro"/>
</dbReference>
<sequence length="488" mass="55805">MESQSVVDYLHGRSILVTGSTGFLAKMFVEKVLRVQPHVKKIYLLLRAPDEAAAAQRMKIQVLSTDLFKVLREAHGPSFKSFISEKVSPVAGNIAHENMGIDDTCVKEQLKNELDVIVHSAASTNFDERYDVALRTNTFGAKNVVDFAKKCVKLRMLLHVSTAYVAGEKGGIIPERPFRMGESLNGIYTIDIYQEMKLVDDKIKELDDQGATEERKATFMKEMGLQRARSFGWSNTYVFTKAMGEMLLGHLKGHLPLVIVRPAIVTATYIDPFPGWIENPRTMDILLVQYALGKLQCFLGDPMSVLDVIPGDMVVNAMIMLLHPHEFHHSSAYIFHLCSSMRKPPTIYNFVDCSYRYLSKYPHIGNNGKPIKVKPLLLKKNMSSFKRFINLHYELPLQVFDIINRASCNLYEEKCTKLHKLCNYAIRMALIYQPYCLFKGRFDDLNTKSLREASQRDSTKTFYYSIEDINWDSYFMNVQIPSVIKYIK</sequence>
<dbReference type="PANTHER" id="PTHR11011:SF99">
    <property type="entry name" value="FATTY ACYL-COA REDUCTASE 3"/>
    <property type="match status" value="1"/>
</dbReference>
<dbReference type="PANTHER" id="PTHR11011">
    <property type="entry name" value="MALE STERILITY PROTEIN 2-RELATED"/>
    <property type="match status" value="1"/>
</dbReference>
<name>A0AAV7FB14_ARIFI</name>
<protein>
    <recommendedName>
        <fullName evidence="4">Fatty acyl-CoA reductase</fullName>
        <ecNumber evidence="4">1.2.1.84</ecNumber>
    </recommendedName>
</protein>
<dbReference type="SUPFAM" id="SSF51735">
    <property type="entry name" value="NAD(P)-binding Rossmann-fold domains"/>
    <property type="match status" value="1"/>
</dbReference>
<feature type="domain" description="Fatty acyl-CoA reductase C-terminal" evidence="5">
    <location>
        <begin position="393"/>
        <end position="487"/>
    </location>
</feature>
<dbReference type="Pfam" id="PF07993">
    <property type="entry name" value="NAD_binding_4"/>
    <property type="match status" value="1"/>
</dbReference>
<comment type="catalytic activity">
    <reaction evidence="4">
        <text>a long-chain fatty acyl-CoA + 2 NADPH + 2 H(+) = a long-chain primary fatty alcohol + 2 NADP(+) + CoA</text>
        <dbReference type="Rhea" id="RHEA:52716"/>
        <dbReference type="ChEBI" id="CHEBI:15378"/>
        <dbReference type="ChEBI" id="CHEBI:57287"/>
        <dbReference type="ChEBI" id="CHEBI:57783"/>
        <dbReference type="ChEBI" id="CHEBI:58349"/>
        <dbReference type="ChEBI" id="CHEBI:77396"/>
        <dbReference type="ChEBI" id="CHEBI:83139"/>
        <dbReference type="EC" id="1.2.1.84"/>
    </reaction>
</comment>
<keyword evidence="8" id="KW-1185">Reference proteome</keyword>
<evidence type="ECO:0000313" key="8">
    <source>
        <dbReference type="Proteomes" id="UP000825729"/>
    </source>
</evidence>
<dbReference type="AlphaFoldDB" id="A0AAV7FB14"/>
<evidence type="ECO:0000256" key="3">
    <source>
        <dbReference type="ARBA" id="ARBA00023098"/>
    </source>
</evidence>
<gene>
    <name evidence="7" type="ORF">H6P81_001764</name>
</gene>
<dbReference type="GO" id="GO:0035336">
    <property type="term" value="P:long-chain fatty-acyl-CoA metabolic process"/>
    <property type="evidence" value="ECO:0007669"/>
    <property type="project" value="TreeGrafter"/>
</dbReference>